<dbReference type="SUPFAM" id="SSF51126">
    <property type="entry name" value="Pectin lyase-like"/>
    <property type="match status" value="2"/>
</dbReference>
<dbReference type="EMBL" id="AQPN01000072">
    <property type="protein sequence ID" value="EOR94890.1"/>
    <property type="molecule type" value="Genomic_DNA"/>
</dbReference>
<sequence>MSIHIKAATIKVSNPKELKAAVADAKPGDTILLQNKEWKDVLLKVSGKGTAQKPILIMPENKNEVIITGQSALNIGGEYLIIKGFHFKNGYSPKDDIITFRINNDNLANNCRVTECVIEEFSQPDRFHSDSWVVFWGKNNRLDHTTLVNKLNAGPTIIAELNDERSQENFHSIDHNYFKGRQRFGSNGGETIRIGVSRYSLTTSKTQIVHNYFERCNGEVEIVSIKSGQNNVSFNTFVECEGGLVMRHGSKNVVEGNLFLGNNKPFTGGVRLINPGHHIFNNVFKDLQGTAFRSALSVLNGVPNSLINRYYQVKDATINNNTFINCASVLFGAGKDAERTLSPQNVVFANNLFIGGSDKIYQDDNKDGGVIFKDNGILNNKANNLPQGLSPAKVSEIKKGEFSFPYNKSIGADIKKLSFVTKEETGASWYKPQTIKPKRANKSFEIKSTESENIKATLEKMIAGDTLLIADEGYLRINESLVIDKPINIMAKAGLKTKPIFVNTSFKTLNAFIIIKNGGELNLKGLAFKGAFESFGDTKAGIASTEEPMNKHYKVNIDHCEFYDYNEGSYSGFKGSKSTLADSLIITNSLFRNISGTGVNLGEEKDDKGIYAAEYTVIENCVFSNVLGSAINIYRGGNDESTLGPFVTIDHCTFNEVENREQGTVVKLIGAQHASLTNSIFSYCGQGGRSIEFREYRWDEIKVDYCNFYEAGRVDSFYDKVLGTHNYHIKPAYQNKSQFNFNLQKDSELINKGSDNQSIGANIQNGN</sequence>
<dbReference type="Pfam" id="PF14592">
    <property type="entry name" value="Chondroitinas_B"/>
    <property type="match status" value="1"/>
</dbReference>
<comment type="caution">
    <text evidence="1">The sequence shown here is derived from an EMBL/GenBank/DDBJ whole genome shotgun (WGS) entry which is preliminary data.</text>
</comment>
<dbReference type="STRING" id="1150600.ADIARSV_1924"/>
<dbReference type="InterPro" id="IPR012334">
    <property type="entry name" value="Pectin_lyas_fold"/>
</dbReference>
<dbReference type="CDD" id="cd14251">
    <property type="entry name" value="PL-6"/>
    <property type="match status" value="1"/>
</dbReference>
<dbReference type="GO" id="GO:0045135">
    <property type="term" value="F:poly(beta-D-mannuronate) lyase activity"/>
    <property type="evidence" value="ECO:0007669"/>
    <property type="project" value="UniProtKB-EC"/>
</dbReference>
<dbReference type="Proteomes" id="UP000014174">
    <property type="component" value="Unassembled WGS sequence"/>
</dbReference>
<dbReference type="InterPro" id="IPR011050">
    <property type="entry name" value="Pectin_lyase_fold/virulence"/>
</dbReference>
<protein>
    <submittedName>
        <fullName evidence="1">Alginate lyase</fullName>
        <ecNumber evidence="1">4.2.2.3</ecNumber>
    </submittedName>
</protein>
<dbReference type="InterPro" id="IPR006626">
    <property type="entry name" value="PbH1"/>
</dbReference>
<dbReference type="Gene3D" id="2.160.20.10">
    <property type="entry name" value="Single-stranded right-handed beta-helix, Pectin lyase-like"/>
    <property type="match status" value="2"/>
</dbReference>
<gene>
    <name evidence="1" type="ORF">ADIARSV_1924</name>
</gene>
<dbReference type="InterPro" id="IPR039513">
    <property type="entry name" value="PL-6"/>
</dbReference>
<dbReference type="PATRIC" id="fig|1150600.3.peg.1897"/>
<proteinExistence type="predicted"/>
<keyword evidence="2" id="KW-1185">Reference proteome</keyword>
<organism evidence="1 2">
    <name type="scientific">Arcticibacter svalbardensis MN12-7</name>
    <dbReference type="NCBI Taxonomy" id="1150600"/>
    <lineage>
        <taxon>Bacteria</taxon>
        <taxon>Pseudomonadati</taxon>
        <taxon>Bacteroidota</taxon>
        <taxon>Sphingobacteriia</taxon>
        <taxon>Sphingobacteriales</taxon>
        <taxon>Sphingobacteriaceae</taxon>
        <taxon>Arcticibacter</taxon>
    </lineage>
</organism>
<dbReference type="EC" id="4.2.2.3" evidence="1"/>
<evidence type="ECO:0000313" key="2">
    <source>
        <dbReference type="Proteomes" id="UP000014174"/>
    </source>
</evidence>
<dbReference type="SMART" id="SM00710">
    <property type="entry name" value="PbH1"/>
    <property type="match status" value="6"/>
</dbReference>
<keyword evidence="1" id="KW-0456">Lyase</keyword>
<name>R9GTK9_9SPHI</name>
<dbReference type="eggNOG" id="COG3420">
    <property type="taxonomic scope" value="Bacteria"/>
</dbReference>
<dbReference type="AlphaFoldDB" id="R9GTK9"/>
<accession>R9GTK9</accession>
<evidence type="ECO:0000313" key="1">
    <source>
        <dbReference type="EMBL" id="EOR94890.1"/>
    </source>
</evidence>
<reference evidence="1 2" key="1">
    <citation type="journal article" date="2013" name="Genome Announc.">
        <title>Draft Genome Sequence of Arcticibacter svalbardensis Strain MN12-7T, a Member of the Family Sphingobacteriaceae Isolated from an Arctic Soil Sample.</title>
        <authorList>
            <person name="Shivaji S."/>
            <person name="Ara S."/>
            <person name="Prasad S."/>
            <person name="Manasa B.P."/>
            <person name="Begum Z."/>
            <person name="Singh A."/>
            <person name="Kumar Pinnaka A."/>
        </authorList>
    </citation>
    <scope>NUCLEOTIDE SEQUENCE [LARGE SCALE GENOMIC DNA]</scope>
    <source>
        <strain evidence="1 2">MN12-7</strain>
    </source>
</reference>